<evidence type="ECO:0000256" key="1">
    <source>
        <dbReference type="ARBA" id="ARBA00001946"/>
    </source>
</evidence>
<proteinExistence type="inferred from homology"/>
<comment type="cofactor">
    <cofactor evidence="1">
        <name>Mg(2+)</name>
        <dbReference type="ChEBI" id="CHEBI:18420"/>
    </cofactor>
</comment>
<dbReference type="InterPro" id="IPR015797">
    <property type="entry name" value="NUDIX_hydrolase-like_dom_sf"/>
</dbReference>
<dbReference type="InterPro" id="IPR020476">
    <property type="entry name" value="Nudix_hydrolase"/>
</dbReference>
<gene>
    <name evidence="7" type="ORF">J2853_009318</name>
</gene>
<evidence type="ECO:0000256" key="5">
    <source>
        <dbReference type="RuleBase" id="RU003476"/>
    </source>
</evidence>
<keyword evidence="8" id="KW-1185">Reference proteome</keyword>
<evidence type="ECO:0000259" key="6">
    <source>
        <dbReference type="PROSITE" id="PS51462"/>
    </source>
</evidence>
<dbReference type="Gene3D" id="3.90.79.10">
    <property type="entry name" value="Nucleoside Triphosphate Pyrophosphohydrolase"/>
    <property type="match status" value="1"/>
</dbReference>
<reference evidence="7 8" key="1">
    <citation type="submission" date="2023-07" db="EMBL/GenBank/DDBJ databases">
        <title>Sequencing the genomes of 1000 actinobacteria strains.</title>
        <authorList>
            <person name="Klenk H.-P."/>
        </authorList>
    </citation>
    <scope>NUCLEOTIDE SEQUENCE [LARGE SCALE GENOMIC DNA]</scope>
    <source>
        <strain evidence="7 8">DSM 46740</strain>
    </source>
</reference>
<dbReference type="PROSITE" id="PS00893">
    <property type="entry name" value="NUDIX_BOX"/>
    <property type="match status" value="1"/>
</dbReference>
<dbReference type="InterPro" id="IPR020084">
    <property type="entry name" value="NUDIX_hydrolase_CS"/>
</dbReference>
<sequence>MSASQVNDRPAARVICVDGAGRVLLMHWRDTLSGQTLWEPPGGGIDPGETPFEAARRELTEETGLPGDAVLNLWVPVRRDFRWLGVHYAKTERFYLARFESTPEVDPKAFTSEEETTYLGFEWFTPEEMAEFPDILQPSDLLEVVSRITQLAP</sequence>
<name>A0ABT9QTL0_9ACTN</name>
<protein>
    <submittedName>
        <fullName evidence="7">8-oxo-dGTP pyrophosphatase MutT (NUDIX family)</fullName>
    </submittedName>
</protein>
<evidence type="ECO:0000313" key="7">
    <source>
        <dbReference type="EMBL" id="MDP9850107.1"/>
    </source>
</evidence>
<dbReference type="Proteomes" id="UP001225356">
    <property type="component" value="Unassembled WGS sequence"/>
</dbReference>
<organism evidence="7 8">
    <name type="scientific">Streptosporangium lutulentum</name>
    <dbReference type="NCBI Taxonomy" id="1461250"/>
    <lineage>
        <taxon>Bacteria</taxon>
        <taxon>Bacillati</taxon>
        <taxon>Actinomycetota</taxon>
        <taxon>Actinomycetes</taxon>
        <taxon>Streptosporangiales</taxon>
        <taxon>Streptosporangiaceae</taxon>
        <taxon>Streptosporangium</taxon>
    </lineage>
</organism>
<keyword evidence="3 5" id="KW-0378">Hydrolase</keyword>
<dbReference type="PROSITE" id="PS51462">
    <property type="entry name" value="NUDIX"/>
    <property type="match status" value="1"/>
</dbReference>
<dbReference type="PANTHER" id="PTHR43046">
    <property type="entry name" value="GDP-MANNOSE MANNOSYL HYDROLASE"/>
    <property type="match status" value="1"/>
</dbReference>
<dbReference type="Pfam" id="PF00293">
    <property type="entry name" value="NUDIX"/>
    <property type="match status" value="1"/>
</dbReference>
<dbReference type="SUPFAM" id="SSF55811">
    <property type="entry name" value="Nudix"/>
    <property type="match status" value="1"/>
</dbReference>
<evidence type="ECO:0000256" key="4">
    <source>
        <dbReference type="ARBA" id="ARBA00022842"/>
    </source>
</evidence>
<keyword evidence="4" id="KW-0460">Magnesium</keyword>
<comment type="caution">
    <text evidence="7">The sequence shown here is derived from an EMBL/GenBank/DDBJ whole genome shotgun (WGS) entry which is preliminary data.</text>
</comment>
<evidence type="ECO:0000256" key="2">
    <source>
        <dbReference type="ARBA" id="ARBA00005582"/>
    </source>
</evidence>
<comment type="similarity">
    <text evidence="2 5">Belongs to the Nudix hydrolase family.</text>
</comment>
<evidence type="ECO:0000313" key="8">
    <source>
        <dbReference type="Proteomes" id="UP001225356"/>
    </source>
</evidence>
<dbReference type="CDD" id="cd04685">
    <property type="entry name" value="NUDIX_Hydrolase"/>
    <property type="match status" value="1"/>
</dbReference>
<dbReference type="PRINTS" id="PR00502">
    <property type="entry name" value="NUDIXFAMILY"/>
</dbReference>
<evidence type="ECO:0000256" key="3">
    <source>
        <dbReference type="ARBA" id="ARBA00022801"/>
    </source>
</evidence>
<dbReference type="EMBL" id="JAUSQU010000001">
    <property type="protein sequence ID" value="MDP9850107.1"/>
    <property type="molecule type" value="Genomic_DNA"/>
</dbReference>
<dbReference type="PANTHER" id="PTHR43046:SF12">
    <property type="entry name" value="GDP-MANNOSE MANNOSYL HYDROLASE"/>
    <property type="match status" value="1"/>
</dbReference>
<dbReference type="RefSeq" id="WP_307568333.1">
    <property type="nucleotide sequence ID" value="NZ_JAUSQU010000001.1"/>
</dbReference>
<accession>A0ABT9QTL0</accession>
<feature type="domain" description="Nudix hydrolase" evidence="6">
    <location>
        <begin position="7"/>
        <end position="149"/>
    </location>
</feature>
<dbReference type="InterPro" id="IPR000086">
    <property type="entry name" value="NUDIX_hydrolase_dom"/>
</dbReference>